<dbReference type="EMBL" id="JACGBJ010000005">
    <property type="protein sequence ID" value="MBA5802129.1"/>
    <property type="molecule type" value="Genomic_DNA"/>
</dbReference>
<proteinExistence type="predicted"/>
<sequence length="79" mass="8791">MARYFFHLRHGEITIAEDLEGLEFPTPEMAIEEATKAAREMAAEMILAGHRVEDQEFEIRSSDGAVLKIVPFISAAGLD</sequence>
<dbReference type="RefSeq" id="WP_168316853.1">
    <property type="nucleotide sequence ID" value="NZ_JABFCQ010000001.1"/>
</dbReference>
<name>A0ABR6A6D3_9HYPH</name>
<dbReference type="InterPro" id="IPR054189">
    <property type="entry name" value="DUF6894"/>
</dbReference>
<gene>
    <name evidence="2" type="ORF">HX902_10800</name>
</gene>
<feature type="domain" description="DUF6894" evidence="1">
    <location>
        <begin position="3"/>
        <end position="72"/>
    </location>
</feature>
<evidence type="ECO:0000259" key="1">
    <source>
        <dbReference type="Pfam" id="PF21834"/>
    </source>
</evidence>
<evidence type="ECO:0000313" key="2">
    <source>
        <dbReference type="EMBL" id="MBA5802129.1"/>
    </source>
</evidence>
<dbReference type="Proteomes" id="UP000539787">
    <property type="component" value="Unassembled WGS sequence"/>
</dbReference>
<keyword evidence="3" id="KW-1185">Reference proteome</keyword>
<reference evidence="2 3" key="1">
    <citation type="submission" date="2020-07" db="EMBL/GenBank/DDBJ databases">
        <authorList>
            <person name="Sun Q."/>
        </authorList>
    </citation>
    <scope>NUCLEOTIDE SEQUENCE [LARGE SCALE GENOMIC DNA]</scope>
    <source>
        <strain evidence="2 3">WYCCWR 11317</strain>
    </source>
</reference>
<protein>
    <recommendedName>
        <fullName evidence="1">DUF6894 domain-containing protein</fullName>
    </recommendedName>
</protein>
<accession>A0ABR6A6D3</accession>
<organism evidence="2 3">
    <name type="scientific">Rhizobium changzhiense</name>
    <dbReference type="NCBI Taxonomy" id="2692317"/>
    <lineage>
        <taxon>Bacteria</taxon>
        <taxon>Pseudomonadati</taxon>
        <taxon>Pseudomonadota</taxon>
        <taxon>Alphaproteobacteria</taxon>
        <taxon>Hyphomicrobiales</taxon>
        <taxon>Rhizobiaceae</taxon>
        <taxon>Rhizobium/Agrobacterium group</taxon>
        <taxon>Rhizobium</taxon>
    </lineage>
</organism>
<comment type="caution">
    <text evidence="2">The sequence shown here is derived from an EMBL/GenBank/DDBJ whole genome shotgun (WGS) entry which is preliminary data.</text>
</comment>
<evidence type="ECO:0000313" key="3">
    <source>
        <dbReference type="Proteomes" id="UP000539787"/>
    </source>
</evidence>
<dbReference type="Pfam" id="PF21834">
    <property type="entry name" value="DUF6894"/>
    <property type="match status" value="1"/>
</dbReference>